<evidence type="ECO:0000256" key="2">
    <source>
        <dbReference type="SAM" id="MobiDB-lite"/>
    </source>
</evidence>
<evidence type="ECO:0000259" key="4">
    <source>
        <dbReference type="PROSITE" id="PS51203"/>
    </source>
</evidence>
<sequence length="435" mass="50598">MSHDHGSDGPGSGNNEDLSHGLQINSIYWETGHRTYLPFWAGLIKKFSPKIIDDKLRLLLGETRPVSHEPFVFYGDSGYFRSYYGDPDVNVVFPIKKRTNFCFSPTGKSSLSELEHKYNKYGRAKPNKRNNIERRRSTFSNESEQPQESDSALTEDDLNTINEFLTDLRSGVYGVENKEDLEKLEKQNERNPCENNLDLKEVLSEKNEKLENQMRKIFDISNLPTSENNNIDWENLENQISEGKKELDIEELKTVVHSIYRESGLLSEPFKVLETSELKLKWRQSLTNIEIFFTVDKSTKKKDYEIKFLPSTLTIKNQEKILLHKTLFGKVDCDGCFWTMYKDPTSGTKYVNINLRKRPPKFNNMWENIFEIFASSMLLTDLLRFLFNVLKFLLAISPLLLIVLIFVKNKNPKPKHPGKALDSDDEDFYDDKKDD</sequence>
<dbReference type="GO" id="GO:0051082">
    <property type="term" value="F:unfolded protein binding"/>
    <property type="evidence" value="ECO:0007669"/>
    <property type="project" value="TreeGrafter"/>
</dbReference>
<dbReference type="OMA" id="QINSIYW"/>
<keyword evidence="3" id="KW-1133">Transmembrane helix</keyword>
<dbReference type="SUPFAM" id="SSF49764">
    <property type="entry name" value="HSP20-like chaperones"/>
    <property type="match status" value="1"/>
</dbReference>
<evidence type="ECO:0000256" key="3">
    <source>
        <dbReference type="SAM" id="Phobius"/>
    </source>
</evidence>
<reference evidence="5 6" key="1">
    <citation type="journal article" date="2005" name="Science">
        <title>Genome of the host-cell transforming parasite Theileria annulata compared with T. parva.</title>
        <authorList>
            <person name="Pain A."/>
            <person name="Renauld H."/>
            <person name="Berriman M."/>
            <person name="Murphy L."/>
            <person name="Yeats C.A."/>
            <person name="Weir W."/>
            <person name="Kerhornou A."/>
            <person name="Aslett M."/>
            <person name="Bishop R."/>
            <person name="Bouchier C."/>
            <person name="Cochet M."/>
            <person name="Coulson R.M.R."/>
            <person name="Cronin A."/>
            <person name="de Villiers E.P."/>
            <person name="Fraser A."/>
            <person name="Fosker N."/>
            <person name="Gardner M."/>
            <person name="Goble A."/>
            <person name="Griffiths-Jones S."/>
            <person name="Harris D.E."/>
            <person name="Katzer F."/>
            <person name="Larke N."/>
            <person name="Lord A."/>
            <person name="Maser P."/>
            <person name="McKellar S."/>
            <person name="Mooney P."/>
            <person name="Morton F."/>
            <person name="Nene V."/>
            <person name="O'Neil S."/>
            <person name="Price C."/>
            <person name="Quail M.A."/>
            <person name="Rabbinowitsch E."/>
            <person name="Rawlings N.D."/>
            <person name="Rutter S."/>
            <person name="Saunders D."/>
            <person name="Seeger K."/>
            <person name="Shah T."/>
            <person name="Squares R."/>
            <person name="Squares S."/>
            <person name="Tivey A."/>
            <person name="Walker A.R."/>
            <person name="Woodward J."/>
            <person name="Dobbelaere D.A.E."/>
            <person name="Langsley G."/>
            <person name="Rajandream M.A."/>
            <person name="McKeever D."/>
            <person name="Shiels B."/>
            <person name="Tait A."/>
            <person name="Barrell B.G."/>
            <person name="Hall N."/>
        </authorList>
    </citation>
    <scope>NUCLEOTIDE SEQUENCE [LARGE SCALE GENOMIC DNA]</scope>
    <source>
        <strain evidence="6">Ankara</strain>
    </source>
</reference>
<accession>Q4UFZ0</accession>
<feature type="coiled-coil region" evidence="1">
    <location>
        <begin position="193"/>
        <end position="253"/>
    </location>
</feature>
<feature type="compositionally biased region" description="Polar residues" evidence="2">
    <location>
        <begin position="138"/>
        <end position="152"/>
    </location>
</feature>
<keyword evidence="3" id="KW-0472">Membrane</keyword>
<dbReference type="PANTHER" id="PTHR12356">
    <property type="entry name" value="NUCLEAR MOVEMENT PROTEIN NUDC"/>
    <property type="match status" value="1"/>
</dbReference>
<feature type="region of interest" description="Disordered" evidence="2">
    <location>
        <begin position="412"/>
        <end position="435"/>
    </location>
</feature>
<keyword evidence="1" id="KW-0175">Coiled coil</keyword>
<dbReference type="InterPro" id="IPR037898">
    <property type="entry name" value="NudC_fam"/>
</dbReference>
<feature type="region of interest" description="Disordered" evidence="2">
    <location>
        <begin position="119"/>
        <end position="156"/>
    </location>
</feature>
<feature type="domain" description="CS" evidence="4">
    <location>
        <begin position="275"/>
        <end position="370"/>
    </location>
</feature>
<keyword evidence="6" id="KW-1185">Reference proteome</keyword>
<gene>
    <name evidence="5" type="ORF">TA19720</name>
</gene>
<dbReference type="VEuPathDB" id="PiroplasmaDB:TA19720"/>
<name>Q4UFZ0_THEAN</name>
<dbReference type="Pfam" id="PF04969">
    <property type="entry name" value="CS"/>
    <property type="match status" value="1"/>
</dbReference>
<evidence type="ECO:0000313" key="6">
    <source>
        <dbReference type="Proteomes" id="UP000001950"/>
    </source>
</evidence>
<organism evidence="5 6">
    <name type="scientific">Theileria annulata</name>
    <dbReference type="NCBI Taxonomy" id="5874"/>
    <lineage>
        <taxon>Eukaryota</taxon>
        <taxon>Sar</taxon>
        <taxon>Alveolata</taxon>
        <taxon>Apicomplexa</taxon>
        <taxon>Aconoidasida</taxon>
        <taxon>Piroplasmida</taxon>
        <taxon>Theileriidae</taxon>
        <taxon>Theileria</taxon>
    </lineage>
</organism>
<evidence type="ECO:0000256" key="1">
    <source>
        <dbReference type="SAM" id="Coils"/>
    </source>
</evidence>
<dbReference type="eggNOG" id="ENOG502SFB8">
    <property type="taxonomic scope" value="Eukaryota"/>
</dbReference>
<keyword evidence="3" id="KW-0812">Transmembrane</keyword>
<feature type="transmembrane region" description="Helical" evidence="3">
    <location>
        <begin position="385"/>
        <end position="407"/>
    </location>
</feature>
<dbReference type="KEGG" id="tan:TA19720"/>
<dbReference type="InterPro" id="IPR007052">
    <property type="entry name" value="CS_dom"/>
</dbReference>
<dbReference type="EMBL" id="CR940347">
    <property type="protein sequence ID" value="CAI73999.1"/>
    <property type="molecule type" value="Genomic_DNA"/>
</dbReference>
<dbReference type="STRING" id="5874.Q4UFZ0"/>
<dbReference type="OrthoDB" id="360654at2759"/>
<dbReference type="AlphaFoldDB" id="Q4UFZ0"/>
<dbReference type="Gene3D" id="2.60.40.790">
    <property type="match status" value="1"/>
</dbReference>
<dbReference type="GO" id="GO:0005737">
    <property type="term" value="C:cytoplasm"/>
    <property type="evidence" value="ECO:0007669"/>
    <property type="project" value="TreeGrafter"/>
</dbReference>
<dbReference type="CDD" id="cd06467">
    <property type="entry name" value="p23_NUDC_like"/>
    <property type="match status" value="1"/>
</dbReference>
<dbReference type="PROSITE" id="PS51203">
    <property type="entry name" value="CS"/>
    <property type="match status" value="1"/>
</dbReference>
<dbReference type="Proteomes" id="UP000001950">
    <property type="component" value="Chromosome 1"/>
</dbReference>
<dbReference type="GeneID" id="3863888"/>
<feature type="compositionally biased region" description="Basic residues" evidence="2">
    <location>
        <begin position="119"/>
        <end position="128"/>
    </location>
</feature>
<dbReference type="InterPro" id="IPR008978">
    <property type="entry name" value="HSP20-like_chaperone"/>
</dbReference>
<evidence type="ECO:0000313" key="5">
    <source>
        <dbReference type="EMBL" id="CAI73999.1"/>
    </source>
</evidence>
<proteinExistence type="predicted"/>
<protein>
    <recommendedName>
        <fullName evidence="4">CS domain-containing protein</fullName>
    </recommendedName>
</protein>
<dbReference type="InParanoid" id="Q4UFZ0"/>
<dbReference type="RefSeq" id="XP_954679.1">
    <property type="nucleotide sequence ID" value="XM_949586.1"/>
</dbReference>
<dbReference type="GO" id="GO:0006457">
    <property type="term" value="P:protein folding"/>
    <property type="evidence" value="ECO:0007669"/>
    <property type="project" value="TreeGrafter"/>
</dbReference>